<dbReference type="STRING" id="1348612.A0A397IZD9"/>
<keyword evidence="2" id="KW-1133">Transmembrane helix</keyword>
<keyword evidence="1" id="KW-0479">Metal-binding</keyword>
<dbReference type="Pfam" id="PF05685">
    <property type="entry name" value="Uma2"/>
    <property type="match status" value="1"/>
</dbReference>
<dbReference type="OrthoDB" id="88517at2759"/>
<dbReference type="InterPro" id="IPR013087">
    <property type="entry name" value="Znf_C2H2_type"/>
</dbReference>
<evidence type="ECO:0000313" key="5">
    <source>
        <dbReference type="Proteomes" id="UP000266861"/>
    </source>
</evidence>
<gene>
    <name evidence="4" type="ORF">Glove_168g274</name>
</gene>
<dbReference type="GO" id="GO:0006302">
    <property type="term" value="P:double-strand break repair"/>
    <property type="evidence" value="ECO:0007669"/>
    <property type="project" value="UniProtKB-ARBA"/>
</dbReference>
<evidence type="ECO:0000256" key="2">
    <source>
        <dbReference type="SAM" id="Phobius"/>
    </source>
</evidence>
<evidence type="ECO:0000313" key="4">
    <source>
        <dbReference type="EMBL" id="RHZ78040.1"/>
    </source>
</evidence>
<dbReference type="InterPro" id="IPR012296">
    <property type="entry name" value="Nuclease_put_TT1808"/>
</dbReference>
<dbReference type="AlphaFoldDB" id="A0A397IZD9"/>
<dbReference type="PANTHER" id="PTHR34107">
    <property type="entry name" value="SLL0198 PROTEIN-RELATED"/>
    <property type="match status" value="1"/>
</dbReference>
<feature type="transmembrane region" description="Helical" evidence="2">
    <location>
        <begin position="12"/>
        <end position="39"/>
    </location>
</feature>
<comment type="caution">
    <text evidence="4">The sequence shown here is derived from an EMBL/GenBank/DDBJ whole genome shotgun (WGS) entry which is preliminary data.</text>
</comment>
<dbReference type="Proteomes" id="UP000266861">
    <property type="component" value="Unassembled WGS sequence"/>
</dbReference>
<proteinExistence type="predicted"/>
<protein>
    <recommendedName>
        <fullName evidence="3">C2H2-type domain-containing protein</fullName>
    </recommendedName>
</protein>
<keyword evidence="1" id="KW-0862">Zinc</keyword>
<dbReference type="PROSITE" id="PS50157">
    <property type="entry name" value="ZINC_FINGER_C2H2_2"/>
    <property type="match status" value="1"/>
</dbReference>
<keyword evidence="1" id="KW-0863">Zinc-finger</keyword>
<accession>A0A397IZD9</accession>
<dbReference type="InterPro" id="IPR011335">
    <property type="entry name" value="Restrct_endonuc-II-like"/>
</dbReference>
<dbReference type="SUPFAM" id="SSF52980">
    <property type="entry name" value="Restriction endonuclease-like"/>
    <property type="match status" value="1"/>
</dbReference>
<dbReference type="EMBL" id="PQFF01000158">
    <property type="protein sequence ID" value="RHZ78040.1"/>
    <property type="molecule type" value="Genomic_DNA"/>
</dbReference>
<sequence>MSKRFLTCYYKIFAFFRIICIALIIIILIITAGIAGIVVHLNDLDLNRIYTFEEFEYINDQLKYHTFEINGQPVNLFELDKNGKLIPMPQATINMEAVVSEIVAQLRNWNVQTSQGGVVTSSQGGFNFHVRDGRMIRAPDVSFTSKNVYRHLTQQQLWTFKGEPFTPMVVIEVSDTIKDSDTNKKKKAFDDLDEKFKFEYFAVGTSVQIGWLIDPKNERMWIYKRNEKGEVFRRERAWGDIDGGDILPGFTLDVEMIKDIISEKSPPAKSKGESQMKCFECDETFTVYHSFTKHYEKYHIRMHK</sequence>
<dbReference type="CDD" id="cd06260">
    <property type="entry name" value="DUF820-like"/>
    <property type="match status" value="1"/>
</dbReference>
<keyword evidence="2" id="KW-0812">Transmembrane</keyword>
<reference evidence="4 5" key="1">
    <citation type="submission" date="2018-08" db="EMBL/GenBank/DDBJ databases">
        <title>Genome and evolution of the arbuscular mycorrhizal fungus Diversispora epigaea (formerly Glomus versiforme) and its bacterial endosymbionts.</title>
        <authorList>
            <person name="Sun X."/>
            <person name="Fei Z."/>
            <person name="Harrison M."/>
        </authorList>
    </citation>
    <scope>NUCLEOTIDE SEQUENCE [LARGE SCALE GENOMIC DNA]</scope>
    <source>
        <strain evidence="4 5">IT104</strain>
    </source>
</reference>
<dbReference type="Gene3D" id="3.90.1570.10">
    <property type="entry name" value="tt1808, chain A"/>
    <property type="match status" value="1"/>
</dbReference>
<dbReference type="PANTHER" id="PTHR34107:SF4">
    <property type="entry name" value="SLL1222 PROTEIN"/>
    <property type="match status" value="1"/>
</dbReference>
<name>A0A397IZD9_9GLOM</name>
<feature type="domain" description="C2H2-type" evidence="3">
    <location>
        <begin position="276"/>
        <end position="304"/>
    </location>
</feature>
<dbReference type="GO" id="GO:0008270">
    <property type="term" value="F:zinc ion binding"/>
    <property type="evidence" value="ECO:0007669"/>
    <property type="project" value="UniProtKB-KW"/>
</dbReference>
<evidence type="ECO:0000256" key="1">
    <source>
        <dbReference type="PROSITE-ProRule" id="PRU00042"/>
    </source>
</evidence>
<keyword evidence="2" id="KW-0472">Membrane</keyword>
<dbReference type="InterPro" id="IPR008538">
    <property type="entry name" value="Uma2"/>
</dbReference>
<keyword evidence="5" id="KW-1185">Reference proteome</keyword>
<organism evidence="4 5">
    <name type="scientific">Diversispora epigaea</name>
    <dbReference type="NCBI Taxonomy" id="1348612"/>
    <lineage>
        <taxon>Eukaryota</taxon>
        <taxon>Fungi</taxon>
        <taxon>Fungi incertae sedis</taxon>
        <taxon>Mucoromycota</taxon>
        <taxon>Glomeromycotina</taxon>
        <taxon>Glomeromycetes</taxon>
        <taxon>Diversisporales</taxon>
        <taxon>Diversisporaceae</taxon>
        <taxon>Diversispora</taxon>
    </lineage>
</organism>
<dbReference type="PROSITE" id="PS00028">
    <property type="entry name" value="ZINC_FINGER_C2H2_1"/>
    <property type="match status" value="1"/>
</dbReference>
<evidence type="ECO:0000259" key="3">
    <source>
        <dbReference type="PROSITE" id="PS50157"/>
    </source>
</evidence>